<keyword evidence="2" id="KW-1185">Reference proteome</keyword>
<sequence length="103" mass="10989">MHNTCWPRSLQADTTLMMKPGFAPSITLPDASTPLFPAPQATQLADPGITKWANRKYPGHELVPLPEVSAILRTRKGGIRERALVVSSNAVIQHGPPAPAAAS</sequence>
<proteinExistence type="predicted"/>
<protein>
    <submittedName>
        <fullName evidence="1">Uncharacterized protein</fullName>
    </submittedName>
</protein>
<organism evidence="1 2">
    <name type="scientific">Pleurodeles waltl</name>
    <name type="common">Iberian ribbed newt</name>
    <dbReference type="NCBI Taxonomy" id="8319"/>
    <lineage>
        <taxon>Eukaryota</taxon>
        <taxon>Metazoa</taxon>
        <taxon>Chordata</taxon>
        <taxon>Craniata</taxon>
        <taxon>Vertebrata</taxon>
        <taxon>Euteleostomi</taxon>
        <taxon>Amphibia</taxon>
        <taxon>Batrachia</taxon>
        <taxon>Caudata</taxon>
        <taxon>Salamandroidea</taxon>
        <taxon>Salamandridae</taxon>
        <taxon>Pleurodelinae</taxon>
        <taxon>Pleurodeles</taxon>
    </lineage>
</organism>
<gene>
    <name evidence="1" type="ORF">NDU88_000624</name>
</gene>
<evidence type="ECO:0000313" key="1">
    <source>
        <dbReference type="EMBL" id="KAJ1160122.1"/>
    </source>
</evidence>
<dbReference type="EMBL" id="JANPWB010000008">
    <property type="protein sequence ID" value="KAJ1160122.1"/>
    <property type="molecule type" value="Genomic_DNA"/>
</dbReference>
<dbReference type="Proteomes" id="UP001066276">
    <property type="component" value="Chromosome 4_2"/>
</dbReference>
<reference evidence="1" key="1">
    <citation type="journal article" date="2022" name="bioRxiv">
        <title>Sequencing and chromosome-scale assembly of the giantPleurodeles waltlgenome.</title>
        <authorList>
            <person name="Brown T."/>
            <person name="Elewa A."/>
            <person name="Iarovenko S."/>
            <person name="Subramanian E."/>
            <person name="Araus A.J."/>
            <person name="Petzold A."/>
            <person name="Susuki M."/>
            <person name="Suzuki K.-i.T."/>
            <person name="Hayashi T."/>
            <person name="Toyoda A."/>
            <person name="Oliveira C."/>
            <person name="Osipova E."/>
            <person name="Leigh N.D."/>
            <person name="Simon A."/>
            <person name="Yun M.H."/>
        </authorList>
    </citation>
    <scope>NUCLEOTIDE SEQUENCE</scope>
    <source>
        <strain evidence="1">20211129_DDA</strain>
        <tissue evidence="1">Liver</tissue>
    </source>
</reference>
<comment type="caution">
    <text evidence="1">The sequence shown here is derived from an EMBL/GenBank/DDBJ whole genome shotgun (WGS) entry which is preliminary data.</text>
</comment>
<dbReference type="AlphaFoldDB" id="A0AAV7S669"/>
<name>A0AAV7S669_PLEWA</name>
<accession>A0AAV7S669</accession>
<evidence type="ECO:0000313" key="2">
    <source>
        <dbReference type="Proteomes" id="UP001066276"/>
    </source>
</evidence>